<name>A0A4S8EM04_9BURK</name>
<dbReference type="AlphaFoldDB" id="A0A4S8EM04"/>
<organism evidence="1 2">
    <name type="scientific">Lampropedia puyangensis</name>
    <dbReference type="NCBI Taxonomy" id="1330072"/>
    <lineage>
        <taxon>Bacteria</taxon>
        <taxon>Pseudomonadati</taxon>
        <taxon>Pseudomonadota</taxon>
        <taxon>Betaproteobacteria</taxon>
        <taxon>Burkholderiales</taxon>
        <taxon>Comamonadaceae</taxon>
        <taxon>Lampropedia</taxon>
    </lineage>
</organism>
<sequence length="298" mass="35678">MYKLIMYLNKYEPEILDDESIHFLFKNLKTHFKKLFYTVTYISKIQKDSDFIKNYDQTSVVSISSVEYCYYKISTIFDIAYQIADKLIFPGKKEGNRYEFLERQFEVYSNKLIALQLDWYKILNKIRNRIVHGGITVNPFYVNNENVKNRICFQAYNSNLDDLINPHHMYSNQYNNNINFADNYFVFHTHLLYSYLTDFFEFVLAEFSKDKIHDVKNLSLGDMPYEFFERDQKTWLLSEVDTFAEITKKMIALQLADGDLHHINQVKSEDIENFFHNFPFTMMTRISQGDWVLAENES</sequence>
<evidence type="ECO:0000313" key="2">
    <source>
        <dbReference type="Proteomes" id="UP000308917"/>
    </source>
</evidence>
<keyword evidence="2" id="KW-1185">Reference proteome</keyword>
<proteinExistence type="predicted"/>
<dbReference type="Proteomes" id="UP000308917">
    <property type="component" value="Unassembled WGS sequence"/>
</dbReference>
<comment type="caution">
    <text evidence="1">The sequence shown here is derived from an EMBL/GenBank/DDBJ whole genome shotgun (WGS) entry which is preliminary data.</text>
</comment>
<protein>
    <submittedName>
        <fullName evidence="1">Uncharacterized protein</fullName>
    </submittedName>
</protein>
<dbReference type="EMBL" id="STFG01000052">
    <property type="protein sequence ID" value="THT95306.1"/>
    <property type="molecule type" value="Genomic_DNA"/>
</dbReference>
<reference evidence="1 2" key="1">
    <citation type="journal article" date="2015" name="Antonie Van Leeuwenhoek">
        <title>Lampropedia puyangensis sp. nov., isolated from symptomatic bark of Populus ? euramericana canker and emended description of Lampropedia hyalina (Ehrenberg 1832) Lee et al. 2004.</title>
        <authorList>
            <person name="Li Y."/>
            <person name="Wang T."/>
            <person name="Piao C.G."/>
            <person name="Wang L.F."/>
            <person name="Tian G.Z."/>
            <person name="Zhu T.H."/>
            <person name="Guo M.W."/>
        </authorList>
    </citation>
    <scope>NUCLEOTIDE SEQUENCE [LARGE SCALE GENOMIC DNA]</scope>
    <source>
        <strain evidence="1 2">2-bin</strain>
    </source>
</reference>
<accession>A0A4S8EM04</accession>
<gene>
    <name evidence="1" type="ORF">E9531_17305</name>
</gene>
<evidence type="ECO:0000313" key="1">
    <source>
        <dbReference type="EMBL" id="THT95306.1"/>
    </source>
</evidence>